<comment type="subcellular location">
    <subcellularLocation>
        <location evidence="1">Nucleus</location>
    </subcellularLocation>
</comment>
<proteinExistence type="predicted"/>
<name>A0A5J4WVR9_9EUKA</name>
<feature type="region of interest" description="Disordered" evidence="3">
    <location>
        <begin position="207"/>
        <end position="246"/>
    </location>
</feature>
<evidence type="ECO:0000313" key="4">
    <source>
        <dbReference type="EMBL" id="KAA6399104.1"/>
    </source>
</evidence>
<dbReference type="GO" id="GO:0000723">
    <property type="term" value="P:telomere maintenance"/>
    <property type="evidence" value="ECO:0007669"/>
    <property type="project" value="TreeGrafter"/>
</dbReference>
<organism evidence="4 5">
    <name type="scientific">Streblomastix strix</name>
    <dbReference type="NCBI Taxonomy" id="222440"/>
    <lineage>
        <taxon>Eukaryota</taxon>
        <taxon>Metamonada</taxon>
        <taxon>Preaxostyla</taxon>
        <taxon>Oxymonadida</taxon>
        <taxon>Streblomastigidae</taxon>
        <taxon>Streblomastix</taxon>
    </lineage>
</organism>
<dbReference type="GO" id="GO:0000724">
    <property type="term" value="P:double-strand break repair via homologous recombination"/>
    <property type="evidence" value="ECO:0007669"/>
    <property type="project" value="TreeGrafter"/>
</dbReference>
<protein>
    <submittedName>
        <fullName evidence="4">Putative cell cycle checkpoint protein</fullName>
    </submittedName>
</protein>
<evidence type="ECO:0000313" key="5">
    <source>
        <dbReference type="Proteomes" id="UP000324800"/>
    </source>
</evidence>
<dbReference type="GO" id="GO:0044778">
    <property type="term" value="P:meiotic DNA integrity checkpoint signaling"/>
    <property type="evidence" value="ECO:0007669"/>
    <property type="project" value="TreeGrafter"/>
</dbReference>
<comment type="caution">
    <text evidence="4">The sequence shown here is derived from an EMBL/GenBank/DDBJ whole genome shotgun (WGS) entry which is preliminary data.</text>
</comment>
<dbReference type="PANTHER" id="PTHR12900:SF0">
    <property type="entry name" value="CHECKPOINT PROTEIN"/>
    <property type="match status" value="1"/>
</dbReference>
<evidence type="ECO:0000256" key="1">
    <source>
        <dbReference type="ARBA" id="ARBA00004123"/>
    </source>
</evidence>
<dbReference type="GO" id="GO:0030896">
    <property type="term" value="C:checkpoint clamp complex"/>
    <property type="evidence" value="ECO:0007669"/>
    <property type="project" value="InterPro"/>
</dbReference>
<dbReference type="PANTHER" id="PTHR12900">
    <property type="entry name" value="MITOTIC AND DNA DAMAGE CHECKPOINT PROTEIN HUS1"/>
    <property type="match status" value="1"/>
</dbReference>
<sequence>MKFHAKIKSKEMFFKMLTAVEKLGRQCYLVFSEQHLQLFLVPNASNPLKARLEVSMEYLFSDTIIQSMSENNIYLEVDLPHLSQTIKGCIRANDVNISLTKKDNYPYLTVFVKPNADIRINHDIPVNILKKEEFERSVVVPLQGDADVEICLPTFKQFYSLVERYKVFSPRCKFAASTGGRLSIQTASTEASVTTFFKDLFNPNVVNGSGDAEGEQNTETIGEQHQKKEQPNRNQQNTNFDEEEDDDRFLLQQNDRVYYYYNGGGGGIMGVRTD</sequence>
<dbReference type="InterPro" id="IPR007150">
    <property type="entry name" value="HUS1/Mec3"/>
</dbReference>
<dbReference type="Gene3D" id="3.70.10.10">
    <property type="match status" value="1"/>
</dbReference>
<gene>
    <name evidence="4" type="ORF">EZS28_005367</name>
</gene>
<reference evidence="4 5" key="1">
    <citation type="submission" date="2019-03" db="EMBL/GenBank/DDBJ databases">
        <title>Single cell metagenomics reveals metabolic interactions within the superorganism composed of flagellate Streblomastix strix and complex community of Bacteroidetes bacteria on its surface.</title>
        <authorList>
            <person name="Treitli S.C."/>
            <person name="Kolisko M."/>
            <person name="Husnik F."/>
            <person name="Keeling P."/>
            <person name="Hampl V."/>
        </authorList>
    </citation>
    <scope>NUCLEOTIDE SEQUENCE [LARGE SCALE GENOMIC DNA]</scope>
    <source>
        <strain evidence="4">ST1C</strain>
    </source>
</reference>
<dbReference type="AlphaFoldDB" id="A0A5J4WVR9"/>
<dbReference type="GO" id="GO:0033314">
    <property type="term" value="P:mitotic DNA replication checkpoint signaling"/>
    <property type="evidence" value="ECO:0007669"/>
    <property type="project" value="TreeGrafter"/>
</dbReference>
<dbReference type="EMBL" id="SNRW01000820">
    <property type="protein sequence ID" value="KAA6399104.1"/>
    <property type="molecule type" value="Genomic_DNA"/>
</dbReference>
<dbReference type="GO" id="GO:0031573">
    <property type="term" value="P:mitotic intra-S DNA damage checkpoint signaling"/>
    <property type="evidence" value="ECO:0007669"/>
    <property type="project" value="TreeGrafter"/>
</dbReference>
<evidence type="ECO:0000256" key="3">
    <source>
        <dbReference type="SAM" id="MobiDB-lite"/>
    </source>
</evidence>
<feature type="compositionally biased region" description="Basic and acidic residues" evidence="3">
    <location>
        <begin position="222"/>
        <end position="231"/>
    </location>
</feature>
<dbReference type="GO" id="GO:0035861">
    <property type="term" value="C:site of double-strand break"/>
    <property type="evidence" value="ECO:0007669"/>
    <property type="project" value="TreeGrafter"/>
</dbReference>
<dbReference type="GO" id="GO:0006289">
    <property type="term" value="P:nucleotide-excision repair"/>
    <property type="evidence" value="ECO:0007669"/>
    <property type="project" value="TreeGrafter"/>
</dbReference>
<dbReference type="OrthoDB" id="337750at2759"/>
<evidence type="ECO:0000256" key="2">
    <source>
        <dbReference type="ARBA" id="ARBA00023242"/>
    </source>
</evidence>
<accession>A0A5J4WVR9</accession>
<dbReference type="Proteomes" id="UP000324800">
    <property type="component" value="Unassembled WGS sequence"/>
</dbReference>
<keyword evidence="2" id="KW-0539">Nucleus</keyword>
<dbReference type="Pfam" id="PF04005">
    <property type="entry name" value="Hus1"/>
    <property type="match status" value="1"/>
</dbReference>